<dbReference type="AlphaFoldDB" id="A0A7W5G5A8"/>
<protein>
    <submittedName>
        <fullName evidence="1">Uncharacterized protein</fullName>
    </submittedName>
</protein>
<sequence>MNHTDHYDNLTLASEHLQNAATMFKTIVVLMESDQPDAIKHAKRIASLSHDSADIAACDFDDFARELQDEEGDA</sequence>
<name>A0A7W5G5A8_9GAMM</name>
<reference evidence="1 2" key="1">
    <citation type="submission" date="2020-08" db="EMBL/GenBank/DDBJ databases">
        <title>Genomic Encyclopedia of Type Strains, Phase III (KMG-III): the genomes of soil and plant-associated and newly described type strains.</title>
        <authorList>
            <person name="Whitman W."/>
        </authorList>
    </citation>
    <scope>NUCLEOTIDE SEQUENCE [LARGE SCALE GENOMIC DNA]</scope>
    <source>
        <strain evidence="1 2">CECT 5995</strain>
    </source>
</reference>
<gene>
    <name evidence="1" type="ORF">FHR96_001078</name>
</gene>
<keyword evidence="2" id="KW-1185">Reference proteome</keyword>
<proteinExistence type="predicted"/>
<accession>A0A7W5G5A8</accession>
<comment type="caution">
    <text evidence="1">The sequence shown here is derived from an EMBL/GenBank/DDBJ whole genome shotgun (WGS) entry which is preliminary data.</text>
</comment>
<dbReference type="EMBL" id="JACHXM010000003">
    <property type="protein sequence ID" value="MBB3140226.1"/>
    <property type="molecule type" value="Genomic_DNA"/>
</dbReference>
<dbReference type="Proteomes" id="UP000525987">
    <property type="component" value="Unassembled WGS sequence"/>
</dbReference>
<evidence type="ECO:0000313" key="2">
    <source>
        <dbReference type="Proteomes" id="UP000525987"/>
    </source>
</evidence>
<organism evidence="1 2">
    <name type="scientific">Halomonas organivorans</name>
    <dbReference type="NCBI Taxonomy" id="257772"/>
    <lineage>
        <taxon>Bacteria</taxon>
        <taxon>Pseudomonadati</taxon>
        <taxon>Pseudomonadota</taxon>
        <taxon>Gammaproteobacteria</taxon>
        <taxon>Oceanospirillales</taxon>
        <taxon>Halomonadaceae</taxon>
        <taxon>Halomonas</taxon>
    </lineage>
</organism>
<dbReference type="RefSeq" id="WP_183386636.1">
    <property type="nucleotide sequence ID" value="NZ_JACHXM010000003.1"/>
</dbReference>
<evidence type="ECO:0000313" key="1">
    <source>
        <dbReference type="EMBL" id="MBB3140226.1"/>
    </source>
</evidence>